<name>A0A6B3L459_9BACT</name>
<dbReference type="InterPro" id="IPR036388">
    <property type="entry name" value="WH-like_DNA-bd_sf"/>
</dbReference>
<gene>
    <name evidence="4" type="ORF">G3M56_011890</name>
</gene>
<dbReference type="Gene3D" id="1.20.120.530">
    <property type="entry name" value="GntR ligand-binding domain-like"/>
    <property type="match status" value="1"/>
</dbReference>
<dbReference type="AlphaFoldDB" id="A0A6B3L459"/>
<dbReference type="SUPFAM" id="SSF48008">
    <property type="entry name" value="GntR ligand-binding domain-like"/>
    <property type="match status" value="1"/>
</dbReference>
<dbReference type="PANTHER" id="PTHR43537">
    <property type="entry name" value="TRANSCRIPTIONAL REGULATOR, GNTR FAMILY"/>
    <property type="match status" value="1"/>
</dbReference>
<evidence type="ECO:0000256" key="2">
    <source>
        <dbReference type="ARBA" id="ARBA00023125"/>
    </source>
</evidence>
<dbReference type="KEGG" id="soa:G3M56_011890"/>
<accession>A0A6B3L459</accession>
<evidence type="ECO:0000313" key="5">
    <source>
        <dbReference type="Proteomes" id="UP000475117"/>
    </source>
</evidence>
<dbReference type="InterPro" id="IPR036390">
    <property type="entry name" value="WH_DNA-bd_sf"/>
</dbReference>
<reference evidence="4 5" key="1">
    <citation type="submission" date="2020-12" db="EMBL/GenBank/DDBJ databases">
        <title>Sulforoseuscoccus oceanibium gen. nov., sp. nov., a representative of the phylum Verrucomicrobia with special cytoplasmic membrane, and proposal of Sulforoseuscoccusaceae fam. nov.</title>
        <authorList>
            <person name="Xi F."/>
        </authorList>
    </citation>
    <scope>NUCLEOTIDE SEQUENCE [LARGE SCALE GENOMIC DNA]</scope>
    <source>
        <strain evidence="4 5">T37</strain>
    </source>
</reference>
<dbReference type="EMBL" id="CP066776">
    <property type="protein sequence ID" value="QQL44575.1"/>
    <property type="molecule type" value="Genomic_DNA"/>
</dbReference>
<sequence>MSKTSPTPGHDEHVSLSAKVEHSLKERILNGDWEEGFKLPSEGKLCTEFGVSRTAVREAMRQLRGQGLIETINGSGSYVSGGRLENVAQAMVAYSRLAGTRDASQDLVDFRIVIEGEAASRLAEQDDRSALASKMWEAYHEMESADNGLDFANADIRFHLSLLETCGNAFINMMGQALNAHYERFIRLAHSADDPTTRNMTLDEHKRILDAIESGDSTMARDTIGAHLGSAASRLRKIDE</sequence>
<dbReference type="SMART" id="SM00345">
    <property type="entry name" value="HTH_GNTR"/>
    <property type="match status" value="1"/>
</dbReference>
<dbReference type="PANTHER" id="PTHR43537:SF44">
    <property type="entry name" value="GNTR FAMILY REGULATORY PROTEIN"/>
    <property type="match status" value="1"/>
</dbReference>
<dbReference type="Pfam" id="PF07729">
    <property type="entry name" value="FCD"/>
    <property type="match status" value="1"/>
</dbReference>
<dbReference type="PROSITE" id="PS50949">
    <property type="entry name" value="HTH_GNTR"/>
    <property type="match status" value="1"/>
</dbReference>
<dbReference type="CDD" id="cd07377">
    <property type="entry name" value="WHTH_GntR"/>
    <property type="match status" value="1"/>
</dbReference>
<keyword evidence="2" id="KW-0238">DNA-binding</keyword>
<protein>
    <submittedName>
        <fullName evidence="4">FadR family transcriptional regulator</fullName>
    </submittedName>
</protein>
<dbReference type="SUPFAM" id="SSF46785">
    <property type="entry name" value="Winged helix' DNA-binding domain"/>
    <property type="match status" value="1"/>
</dbReference>
<organism evidence="4 5">
    <name type="scientific">Sulfuriroseicoccus oceanibius</name>
    <dbReference type="NCBI Taxonomy" id="2707525"/>
    <lineage>
        <taxon>Bacteria</taxon>
        <taxon>Pseudomonadati</taxon>
        <taxon>Verrucomicrobiota</taxon>
        <taxon>Verrucomicrobiia</taxon>
        <taxon>Verrucomicrobiales</taxon>
        <taxon>Verrucomicrobiaceae</taxon>
        <taxon>Sulfuriroseicoccus</taxon>
    </lineage>
</organism>
<proteinExistence type="predicted"/>
<dbReference type="Gene3D" id="1.10.10.10">
    <property type="entry name" value="Winged helix-like DNA-binding domain superfamily/Winged helix DNA-binding domain"/>
    <property type="match status" value="1"/>
</dbReference>
<keyword evidence="1" id="KW-0805">Transcription regulation</keyword>
<dbReference type="Pfam" id="PF00392">
    <property type="entry name" value="GntR"/>
    <property type="match status" value="1"/>
</dbReference>
<dbReference type="GO" id="GO:0003700">
    <property type="term" value="F:DNA-binding transcription factor activity"/>
    <property type="evidence" value="ECO:0007669"/>
    <property type="project" value="InterPro"/>
</dbReference>
<evidence type="ECO:0000256" key="3">
    <source>
        <dbReference type="ARBA" id="ARBA00023163"/>
    </source>
</evidence>
<dbReference type="InterPro" id="IPR000524">
    <property type="entry name" value="Tscrpt_reg_HTH_GntR"/>
</dbReference>
<evidence type="ECO:0000313" key="4">
    <source>
        <dbReference type="EMBL" id="QQL44575.1"/>
    </source>
</evidence>
<evidence type="ECO:0000256" key="1">
    <source>
        <dbReference type="ARBA" id="ARBA00023015"/>
    </source>
</evidence>
<dbReference type="SMART" id="SM00895">
    <property type="entry name" value="FCD"/>
    <property type="match status" value="1"/>
</dbReference>
<keyword evidence="3" id="KW-0804">Transcription</keyword>
<dbReference type="GO" id="GO:0003677">
    <property type="term" value="F:DNA binding"/>
    <property type="evidence" value="ECO:0007669"/>
    <property type="project" value="UniProtKB-KW"/>
</dbReference>
<dbReference type="InterPro" id="IPR008920">
    <property type="entry name" value="TF_FadR/GntR_C"/>
</dbReference>
<dbReference type="InterPro" id="IPR011711">
    <property type="entry name" value="GntR_C"/>
</dbReference>
<keyword evidence="5" id="KW-1185">Reference proteome</keyword>
<dbReference type="Proteomes" id="UP000475117">
    <property type="component" value="Chromosome"/>
</dbReference>
<dbReference type="RefSeq" id="WP_164363798.1">
    <property type="nucleotide sequence ID" value="NZ_CP066776.1"/>
</dbReference>
<dbReference type="PRINTS" id="PR00035">
    <property type="entry name" value="HTHGNTR"/>
</dbReference>